<name>A0ACC1R087_9HYPO</name>
<keyword evidence="2" id="KW-1185">Reference proteome</keyword>
<reference evidence="1" key="1">
    <citation type="submission" date="2022-07" db="EMBL/GenBank/DDBJ databases">
        <title>Genome Sequence of Lecanicillium saksenae.</title>
        <authorList>
            <person name="Buettner E."/>
        </authorList>
    </citation>
    <scope>NUCLEOTIDE SEQUENCE</scope>
    <source>
        <strain evidence="1">VT-O1</strain>
    </source>
</reference>
<organism evidence="1 2">
    <name type="scientific">Lecanicillium saksenae</name>
    <dbReference type="NCBI Taxonomy" id="468837"/>
    <lineage>
        <taxon>Eukaryota</taxon>
        <taxon>Fungi</taxon>
        <taxon>Dikarya</taxon>
        <taxon>Ascomycota</taxon>
        <taxon>Pezizomycotina</taxon>
        <taxon>Sordariomycetes</taxon>
        <taxon>Hypocreomycetidae</taxon>
        <taxon>Hypocreales</taxon>
        <taxon>Cordycipitaceae</taxon>
        <taxon>Lecanicillium</taxon>
    </lineage>
</organism>
<dbReference type="Proteomes" id="UP001148737">
    <property type="component" value="Unassembled WGS sequence"/>
</dbReference>
<gene>
    <name evidence="1" type="ORF">NLG97_g3305</name>
</gene>
<dbReference type="EMBL" id="JANAKD010000266">
    <property type="protein sequence ID" value="KAJ3495557.1"/>
    <property type="molecule type" value="Genomic_DNA"/>
</dbReference>
<comment type="caution">
    <text evidence="1">The sequence shown here is derived from an EMBL/GenBank/DDBJ whole genome shotgun (WGS) entry which is preliminary data.</text>
</comment>
<proteinExistence type="predicted"/>
<protein>
    <submittedName>
        <fullName evidence="1">Uncharacterized protein</fullName>
    </submittedName>
</protein>
<evidence type="ECO:0000313" key="2">
    <source>
        <dbReference type="Proteomes" id="UP001148737"/>
    </source>
</evidence>
<evidence type="ECO:0000313" key="1">
    <source>
        <dbReference type="EMBL" id="KAJ3495557.1"/>
    </source>
</evidence>
<accession>A0ACC1R087</accession>
<sequence length="461" mass="49428">MSRQAHRSGRLAVAWCLSVTPSSASTVSAIISGATTSAGATAGGSAGNSSAPTLPINVIPSALISGTTTAQHPADACNSTTSTTASTPSSSKATFKATFKATSRRVKRVIVDGAFSSERLYLRNFNPTQAGPAGEVLLSAKEAARYNDIMKAKLDMEDVTLLTETLSRESPDRDGDGTIGESLACVALALVPNVTSIIFSTHYTSLGSFKPGTFLCLEAFSVQHADTELAVSFDRIEGVLQAAPALQRIIGWAICTLPCTASYPSVKELVLGYSKVDEEEMAFLSRAFPNLERFVYSDGGACVSDHLVASPRDFSEALLGLRGTLKSIQIESWYEGELFDLFDGDDRVMDSLASMVVLEHLQVYAQHIFRTDVRTTPPAQLKNFLPASIRSFCIEGIEERHLPSVLAVAHYAPGEFPALERATFPDLNPDFRDVVEDAYSESGIQCSFEPIEVNTYSCSCA</sequence>